<dbReference type="Proteomes" id="UP001306119">
    <property type="component" value="Unassembled WGS sequence"/>
</dbReference>
<reference evidence="1 4" key="2">
    <citation type="submission" date="2024-01" db="EMBL/GenBank/DDBJ databases">
        <title>Active colonisers of the gastrointestinal tract of Atlantic salmon farmed in a warm water region.</title>
        <authorList>
            <person name="Bowman J.P."/>
        </authorList>
    </citation>
    <scope>NUCLEOTIDE SEQUENCE [LARGE SCALE GENOMIC DNA]</scope>
    <source>
        <strain evidence="1 4">S3MW1</strain>
    </source>
</reference>
<reference evidence="2 3" key="1">
    <citation type="submission" date="2017-02" db="EMBL/GenBank/DDBJ databases">
        <authorList>
            <person name="Peterson S.W."/>
        </authorList>
    </citation>
    <scope>NUCLEOTIDE SEQUENCE [LARGE SCALE GENOMIC DNA]</scope>
    <source>
        <strain evidence="2 3">CECT 9189</strain>
    </source>
</reference>
<dbReference type="RefSeq" id="WP_080174196.1">
    <property type="nucleotide sequence ID" value="NZ_AP024855.1"/>
</dbReference>
<protein>
    <submittedName>
        <fullName evidence="2">Uncharacterized protein</fullName>
    </submittedName>
</protein>
<dbReference type="EMBL" id="JAYXUG010000002">
    <property type="protein sequence ID" value="MEC6831168.1"/>
    <property type="molecule type" value="Genomic_DNA"/>
</dbReference>
<evidence type="ECO:0000313" key="3">
    <source>
        <dbReference type="Proteomes" id="UP000191116"/>
    </source>
</evidence>
<organism evidence="2 3">
    <name type="scientific">Photobacterium toruni</name>
    <dbReference type="NCBI Taxonomy" id="1935446"/>
    <lineage>
        <taxon>Bacteria</taxon>
        <taxon>Pseudomonadati</taxon>
        <taxon>Pseudomonadota</taxon>
        <taxon>Gammaproteobacteria</taxon>
        <taxon>Vibrionales</taxon>
        <taxon>Vibrionaceae</taxon>
        <taxon>Photobacterium</taxon>
    </lineage>
</organism>
<dbReference type="EMBL" id="FUWP01000004">
    <property type="protein sequence ID" value="SKA16085.1"/>
    <property type="molecule type" value="Genomic_DNA"/>
</dbReference>
<gene>
    <name evidence="2" type="ORF">CZ814_01332</name>
    <name evidence="1" type="ORF">VXS06_05240</name>
</gene>
<proteinExistence type="predicted"/>
<sequence>MPLSLFRYIAAIDCHQQSGIVDTSIRHWKSTDCSYSDDEINVIRYEIEYVFDTDVQIMYTIEYDDSVIAANTCPECWIHYQVIVDPLHAIKPSKKSFYNRCQQQYWLKNMAMISPDNIHY</sequence>
<dbReference type="AlphaFoldDB" id="A0A1T4RJC7"/>
<keyword evidence="4" id="KW-1185">Reference proteome</keyword>
<evidence type="ECO:0000313" key="4">
    <source>
        <dbReference type="Proteomes" id="UP001306119"/>
    </source>
</evidence>
<dbReference type="Proteomes" id="UP000191116">
    <property type="component" value="Unassembled WGS sequence"/>
</dbReference>
<evidence type="ECO:0000313" key="1">
    <source>
        <dbReference type="EMBL" id="MEC6831168.1"/>
    </source>
</evidence>
<accession>A0A1T4RJC7</accession>
<dbReference type="OrthoDB" id="8605335at2"/>
<evidence type="ECO:0000313" key="2">
    <source>
        <dbReference type="EMBL" id="SKA16085.1"/>
    </source>
</evidence>
<name>A0A1T4RJC7_9GAMM</name>